<comment type="catalytic activity">
    <reaction evidence="13">
        <text>L-alpha-aminoacyl-L-lysine(out) = L-alpha-aminoacyl-L-lysine(in)</text>
        <dbReference type="Rhea" id="RHEA:79383"/>
        <dbReference type="ChEBI" id="CHEBI:229966"/>
    </reaction>
</comment>
<comment type="catalytic activity">
    <reaction evidence="16">
        <text>L-lysyl-L-lysine(out) = L-lysyl-L-lysine(in)</text>
        <dbReference type="Rhea" id="RHEA:79403"/>
        <dbReference type="ChEBI" id="CHEBI:229956"/>
    </reaction>
</comment>
<feature type="transmembrane region" description="Helical" evidence="25">
    <location>
        <begin position="304"/>
        <end position="326"/>
    </location>
</feature>
<comment type="catalytic activity">
    <reaction evidence="15">
        <text>L-arginyl-L-alpha-amino acid(out) = L-arginyl-L-alpha-amino acid(in)</text>
        <dbReference type="Rhea" id="RHEA:79371"/>
        <dbReference type="ChEBI" id="CHEBI:84315"/>
    </reaction>
</comment>
<evidence type="ECO:0000256" key="5">
    <source>
        <dbReference type="ARBA" id="ARBA00022989"/>
    </source>
</evidence>
<comment type="catalytic activity">
    <reaction evidence="14">
        <text>L-aspartyl-L-lysine(out) = L-aspartyl-L-lysine(in)</text>
        <dbReference type="Rhea" id="RHEA:79411"/>
        <dbReference type="ChEBI" id="CHEBI:229953"/>
    </reaction>
</comment>
<dbReference type="Pfam" id="PF07690">
    <property type="entry name" value="MFS_1"/>
    <property type="match status" value="1"/>
</dbReference>
<feature type="transmembrane region" description="Helical" evidence="25">
    <location>
        <begin position="213"/>
        <end position="231"/>
    </location>
</feature>
<evidence type="ECO:0000259" key="26">
    <source>
        <dbReference type="PROSITE" id="PS50850"/>
    </source>
</evidence>
<evidence type="ECO:0000256" key="23">
    <source>
        <dbReference type="ARBA" id="ARBA00045709"/>
    </source>
</evidence>
<dbReference type="OrthoDB" id="424834at2759"/>
<dbReference type="AlphaFoldDB" id="A0CTV9"/>
<dbReference type="EMBL" id="CT868174">
    <property type="protein sequence ID" value="CAK74226.1"/>
    <property type="molecule type" value="Genomic_DNA"/>
</dbReference>
<feature type="transmembrane region" description="Helical" evidence="25">
    <location>
        <begin position="128"/>
        <end position="152"/>
    </location>
</feature>
<evidence type="ECO:0000256" key="9">
    <source>
        <dbReference type="ARBA" id="ARBA00044878"/>
    </source>
</evidence>
<dbReference type="InterPro" id="IPR052187">
    <property type="entry name" value="MFSD1"/>
</dbReference>
<feature type="transmembrane region" description="Helical" evidence="25">
    <location>
        <begin position="69"/>
        <end position="89"/>
    </location>
</feature>
<evidence type="ECO:0000256" key="21">
    <source>
        <dbReference type="ARBA" id="ARBA00044985"/>
    </source>
</evidence>
<dbReference type="eggNOG" id="KOG4686">
    <property type="taxonomic scope" value="Eukaryota"/>
</dbReference>
<evidence type="ECO:0000256" key="11">
    <source>
        <dbReference type="ARBA" id="ARBA00044884"/>
    </source>
</evidence>
<comment type="catalytic activity">
    <reaction evidence="19">
        <text>L-alanyl-L-lysine(out) = L-alanyl-L-lysine(in)</text>
        <dbReference type="Rhea" id="RHEA:79415"/>
        <dbReference type="ChEBI" id="CHEBI:192470"/>
    </reaction>
</comment>
<dbReference type="KEGG" id="ptm:GSPATT00010460001"/>
<evidence type="ECO:0000313" key="27">
    <source>
        <dbReference type="EMBL" id="CAK74226.1"/>
    </source>
</evidence>
<evidence type="ECO:0000256" key="7">
    <source>
        <dbReference type="ARBA" id="ARBA00023228"/>
    </source>
</evidence>
<comment type="catalytic activity">
    <reaction evidence="12">
        <text>L-lysyl-L-alpha-amino acid(out) = L-lysyl-L-alpha-amino acid(in)</text>
        <dbReference type="Rhea" id="RHEA:79387"/>
        <dbReference type="ChEBI" id="CHEBI:229965"/>
    </reaction>
</comment>
<comment type="catalytic activity">
    <reaction evidence="11">
        <text>L-alpha-aminoacyl-L-histidine(out) = L-alpha-aminoacyl-L-histidine(in)</text>
        <dbReference type="Rhea" id="RHEA:79375"/>
        <dbReference type="ChEBI" id="CHEBI:229967"/>
    </reaction>
</comment>
<evidence type="ECO:0000256" key="8">
    <source>
        <dbReference type="ARBA" id="ARBA00044876"/>
    </source>
</evidence>
<keyword evidence="4 25" id="KW-0812">Transmembrane</keyword>
<evidence type="ECO:0000256" key="16">
    <source>
        <dbReference type="ARBA" id="ARBA00044900"/>
    </source>
</evidence>
<evidence type="ECO:0000256" key="3">
    <source>
        <dbReference type="ARBA" id="ARBA00022448"/>
    </source>
</evidence>
<dbReference type="InterPro" id="IPR036259">
    <property type="entry name" value="MFS_trans_sf"/>
</dbReference>
<feature type="transmembrane region" description="Helical" evidence="25">
    <location>
        <begin position="95"/>
        <end position="116"/>
    </location>
</feature>
<feature type="transmembrane region" description="Helical" evidence="25">
    <location>
        <begin position="158"/>
        <end position="180"/>
    </location>
</feature>
<dbReference type="Proteomes" id="UP000000600">
    <property type="component" value="Unassembled WGS sequence"/>
</dbReference>
<feature type="transmembrane region" description="Helical" evidence="25">
    <location>
        <begin position="251"/>
        <end position="271"/>
    </location>
</feature>
<keyword evidence="7" id="KW-0458">Lysosome</keyword>
<dbReference type="GO" id="GO:0022857">
    <property type="term" value="F:transmembrane transporter activity"/>
    <property type="evidence" value="ECO:0007669"/>
    <property type="project" value="InterPro"/>
</dbReference>
<dbReference type="InterPro" id="IPR011701">
    <property type="entry name" value="MFS"/>
</dbReference>
<evidence type="ECO:0000256" key="12">
    <source>
        <dbReference type="ARBA" id="ARBA00044891"/>
    </source>
</evidence>
<evidence type="ECO:0000256" key="15">
    <source>
        <dbReference type="ARBA" id="ARBA00044899"/>
    </source>
</evidence>
<evidence type="ECO:0000256" key="25">
    <source>
        <dbReference type="SAM" id="Phobius"/>
    </source>
</evidence>
<dbReference type="GeneID" id="5027408"/>
<comment type="catalytic activity">
    <reaction evidence="20">
        <text>L-lysyl-glycine(out) = L-lysyl-glycine(in)</text>
        <dbReference type="Rhea" id="RHEA:79407"/>
        <dbReference type="ChEBI" id="CHEBI:191202"/>
    </reaction>
</comment>
<dbReference type="HOGENOM" id="CLU_024694_1_1_1"/>
<keyword evidence="3" id="KW-0813">Transport</keyword>
<evidence type="ECO:0000256" key="14">
    <source>
        <dbReference type="ARBA" id="ARBA00044898"/>
    </source>
</evidence>
<evidence type="ECO:0000256" key="6">
    <source>
        <dbReference type="ARBA" id="ARBA00023136"/>
    </source>
</evidence>
<comment type="subcellular location">
    <subcellularLocation>
        <location evidence="1">Lysosome membrane</location>
        <topology evidence="1">Multi-pass membrane protein</topology>
    </subcellularLocation>
</comment>
<feature type="transmembrane region" description="Helical" evidence="25">
    <location>
        <begin position="338"/>
        <end position="360"/>
    </location>
</feature>
<sequence length="429" mass="48868">MIQTQDGLFDCQLFLIGEYPALLGEQIKLYFEVSQAEINYLLSFRSFPNMIMSLIGGLIIDTFGVRRSYVFFSSIVIVGQLMCFMSVILKSFIMMVIGRFIFGLFESSGFVAESYYINKWFKGKENSLAFGIDTGICRLGSIAAAIIYPYLYTSSNNDLSTCLLMCLYIASLSFLIIIILTQIDRCSDLRDQASDQKLDSVDLRQIKQFSLEFYVTLISCVTCYAAFFIFGYNSVEMFKHIYKLDQNTANILFSIPYYLSAILSPIIGHYIDKQGRNIEILLIASICQLLTTSIFYLMPECDTACVAFPLIGSILNGLFFGTYYAVMWPHIPLIVPSHMVGTGFGLTFACINIEITSFSFVVANMLQIENFENYQQMNKLMLFLSIVGFLPLLYLFQYHRKQYHKNIYAEIDDNSSTNQIELIVKSKPT</sequence>
<keyword evidence="6 25" id="KW-0472">Membrane</keyword>
<accession>A0CTV9</accession>
<dbReference type="OMA" id="IDTGICR"/>
<evidence type="ECO:0000256" key="17">
    <source>
        <dbReference type="ARBA" id="ARBA00044903"/>
    </source>
</evidence>
<evidence type="ECO:0000256" key="10">
    <source>
        <dbReference type="ARBA" id="ARBA00044881"/>
    </source>
</evidence>
<name>A0CTV9_PARTE</name>
<keyword evidence="5 25" id="KW-1133">Transmembrane helix</keyword>
<evidence type="ECO:0000256" key="20">
    <source>
        <dbReference type="ARBA" id="ARBA00044924"/>
    </source>
</evidence>
<keyword evidence="28" id="KW-1185">Reference proteome</keyword>
<dbReference type="PROSITE" id="PS50850">
    <property type="entry name" value="MFS"/>
    <property type="match status" value="1"/>
</dbReference>
<comment type="subunit">
    <text evidence="24">Homodimer. Interacts with lysosomal protein GLMP (via lumenal domain); the interaction starts while both proteins are still in the endoplasmic reticulum and is required for stabilization of MFSD1 in lysosomes but has no direct effect on its targeting to lysosomes or transporter activity.</text>
</comment>
<dbReference type="GO" id="GO:0005765">
    <property type="term" value="C:lysosomal membrane"/>
    <property type="evidence" value="ECO:0007669"/>
    <property type="project" value="UniProtKB-SubCell"/>
</dbReference>
<organism evidence="27 28">
    <name type="scientific">Paramecium tetraurelia</name>
    <dbReference type="NCBI Taxonomy" id="5888"/>
    <lineage>
        <taxon>Eukaryota</taxon>
        <taxon>Sar</taxon>
        <taxon>Alveolata</taxon>
        <taxon>Ciliophora</taxon>
        <taxon>Intramacronucleata</taxon>
        <taxon>Oligohymenophorea</taxon>
        <taxon>Peniculida</taxon>
        <taxon>Parameciidae</taxon>
        <taxon>Paramecium</taxon>
    </lineage>
</organism>
<dbReference type="PANTHER" id="PTHR23512">
    <property type="entry name" value="MAJOR FACILITATOR SUPERFAMILY DOMAIN-CONTAINING PROTEIN 1"/>
    <property type="match status" value="1"/>
</dbReference>
<dbReference type="STRING" id="5888.A0CTV9"/>
<evidence type="ECO:0000256" key="18">
    <source>
        <dbReference type="ARBA" id="ARBA00044912"/>
    </source>
</evidence>
<feature type="transmembrane region" description="Helical" evidence="25">
    <location>
        <begin position="278"/>
        <end position="298"/>
    </location>
</feature>
<reference evidence="27 28" key="1">
    <citation type="journal article" date="2006" name="Nature">
        <title>Global trends of whole-genome duplications revealed by the ciliate Paramecium tetraurelia.</title>
        <authorList>
            <consortium name="Genoscope"/>
            <person name="Aury J.-M."/>
            <person name="Jaillon O."/>
            <person name="Duret L."/>
            <person name="Noel B."/>
            <person name="Jubin C."/>
            <person name="Porcel B.M."/>
            <person name="Segurens B."/>
            <person name="Daubin V."/>
            <person name="Anthouard V."/>
            <person name="Aiach N."/>
            <person name="Arnaiz O."/>
            <person name="Billaut A."/>
            <person name="Beisson J."/>
            <person name="Blanc I."/>
            <person name="Bouhouche K."/>
            <person name="Camara F."/>
            <person name="Duharcourt S."/>
            <person name="Guigo R."/>
            <person name="Gogendeau D."/>
            <person name="Katinka M."/>
            <person name="Keller A.-M."/>
            <person name="Kissmehl R."/>
            <person name="Klotz C."/>
            <person name="Koll F."/>
            <person name="Le Moue A."/>
            <person name="Lepere C."/>
            <person name="Malinsky S."/>
            <person name="Nowacki M."/>
            <person name="Nowak J.K."/>
            <person name="Plattner H."/>
            <person name="Poulain J."/>
            <person name="Ruiz F."/>
            <person name="Serrano V."/>
            <person name="Zagulski M."/>
            <person name="Dessen P."/>
            <person name="Betermier M."/>
            <person name="Weissenbach J."/>
            <person name="Scarpelli C."/>
            <person name="Schachter V."/>
            <person name="Sperling L."/>
            <person name="Meyer E."/>
            <person name="Cohen J."/>
            <person name="Wincker P."/>
        </authorList>
    </citation>
    <scope>NUCLEOTIDE SEQUENCE [LARGE SCALE GENOMIC DNA]</scope>
    <source>
        <strain evidence="27 28">Stock d4-2</strain>
    </source>
</reference>
<dbReference type="InterPro" id="IPR020846">
    <property type="entry name" value="MFS_dom"/>
</dbReference>
<evidence type="ECO:0000256" key="22">
    <source>
        <dbReference type="ARBA" id="ARBA00045018"/>
    </source>
</evidence>
<evidence type="ECO:0000256" key="24">
    <source>
        <dbReference type="ARBA" id="ARBA00046376"/>
    </source>
</evidence>
<protein>
    <recommendedName>
        <fullName evidence="21">Lysosomal dipeptide transporter MFSD1</fullName>
    </recommendedName>
    <alternativeName>
        <fullName evidence="22">Major facilitator superfamily domain-containing protein 1</fullName>
    </alternativeName>
</protein>
<comment type="catalytic activity">
    <reaction evidence="18">
        <text>L-histidyl-L-alpha-amino acid(out) = L-histidyl-L-alpha-amino acid(in)</text>
        <dbReference type="Rhea" id="RHEA:79379"/>
        <dbReference type="ChEBI" id="CHEBI:229964"/>
    </reaction>
</comment>
<feature type="domain" description="Major facilitator superfamily (MFS) profile" evidence="26">
    <location>
        <begin position="1"/>
        <end position="403"/>
    </location>
</feature>
<comment type="function">
    <text evidence="23">Lysosomal dipeptide uniporter that selectively exports lysine, arginine or histidine-containing dipeptides with a net positive charge from the lysosome lumen into the cytosol. Could play a role in a specific type of protein O-glycosylation indirectly regulating macrophages migration and tissue invasion. Also essential for liver homeostasis.</text>
</comment>
<evidence type="ECO:0000256" key="1">
    <source>
        <dbReference type="ARBA" id="ARBA00004155"/>
    </source>
</evidence>
<dbReference type="Gene3D" id="1.20.1250.20">
    <property type="entry name" value="MFS general substrate transporter like domains"/>
    <property type="match status" value="2"/>
</dbReference>
<dbReference type="SUPFAM" id="SSF103473">
    <property type="entry name" value="MFS general substrate transporter"/>
    <property type="match status" value="1"/>
</dbReference>
<comment type="catalytic activity">
    <reaction evidence="9">
        <text>L-histidyl-glycine(out) = L-histidyl-glycine(in)</text>
        <dbReference type="Rhea" id="RHEA:79395"/>
        <dbReference type="ChEBI" id="CHEBI:229957"/>
    </reaction>
</comment>
<feature type="transmembrane region" description="Helical" evidence="25">
    <location>
        <begin position="380"/>
        <end position="396"/>
    </location>
</feature>
<comment type="catalytic activity">
    <reaction evidence="17">
        <text>L-arginyl-glycine(out) = L-arginyl-glycine(in)</text>
        <dbReference type="Rhea" id="RHEA:79391"/>
        <dbReference type="ChEBI" id="CHEBI:229955"/>
    </reaction>
</comment>
<comment type="catalytic activity">
    <reaction evidence="10">
        <text>L-alpha-aminoacyl-L-arginine(out) = L-alpha-aminoacyl-L-arginine(in)</text>
        <dbReference type="Rhea" id="RHEA:79367"/>
        <dbReference type="ChEBI" id="CHEBI:229968"/>
    </reaction>
</comment>
<evidence type="ECO:0000256" key="2">
    <source>
        <dbReference type="ARBA" id="ARBA00008335"/>
    </source>
</evidence>
<dbReference type="RefSeq" id="XP_001441623.1">
    <property type="nucleotide sequence ID" value="XM_001441586.2"/>
</dbReference>
<comment type="similarity">
    <text evidence="2">Belongs to the major facilitator superfamily.</text>
</comment>
<gene>
    <name evidence="27" type="ORF">GSPATT00010460001</name>
</gene>
<dbReference type="InParanoid" id="A0CTV9"/>
<evidence type="ECO:0000313" key="28">
    <source>
        <dbReference type="Proteomes" id="UP000000600"/>
    </source>
</evidence>
<evidence type="ECO:0000256" key="19">
    <source>
        <dbReference type="ARBA" id="ARBA00044919"/>
    </source>
</evidence>
<proteinExistence type="inferred from homology"/>
<comment type="catalytic activity">
    <reaction evidence="8">
        <text>L-lysyl-L-alanine(out) = L-lysyl-L-alanine(in)</text>
        <dbReference type="Rhea" id="RHEA:79399"/>
        <dbReference type="ChEBI" id="CHEBI:229954"/>
    </reaction>
</comment>
<feature type="transmembrane region" description="Helical" evidence="25">
    <location>
        <begin position="38"/>
        <end position="60"/>
    </location>
</feature>
<evidence type="ECO:0000256" key="4">
    <source>
        <dbReference type="ARBA" id="ARBA00022692"/>
    </source>
</evidence>
<dbReference type="PANTHER" id="PTHR23512:SF3">
    <property type="entry name" value="MAJOR FACILITATOR SUPERFAMILY DOMAIN-CONTAINING PROTEIN 1"/>
    <property type="match status" value="1"/>
</dbReference>
<evidence type="ECO:0000256" key="13">
    <source>
        <dbReference type="ARBA" id="ARBA00044893"/>
    </source>
</evidence>